<dbReference type="EMBL" id="CT868429">
    <property type="protein sequence ID" value="CAK82121.1"/>
    <property type="molecule type" value="Genomic_DNA"/>
</dbReference>
<evidence type="ECO:0000313" key="1">
    <source>
        <dbReference type="EMBL" id="CAK82121.1"/>
    </source>
</evidence>
<organism evidence="1 2">
    <name type="scientific">Paramecium tetraurelia</name>
    <dbReference type="NCBI Taxonomy" id="5888"/>
    <lineage>
        <taxon>Eukaryota</taxon>
        <taxon>Sar</taxon>
        <taxon>Alveolata</taxon>
        <taxon>Ciliophora</taxon>
        <taxon>Intramacronucleata</taxon>
        <taxon>Oligohymenophorea</taxon>
        <taxon>Peniculida</taxon>
        <taxon>Parameciidae</taxon>
        <taxon>Paramecium</taxon>
    </lineage>
</organism>
<dbReference type="KEGG" id="ptm:GSPATT00002250001"/>
<evidence type="ECO:0000313" key="2">
    <source>
        <dbReference type="Proteomes" id="UP000000600"/>
    </source>
</evidence>
<gene>
    <name evidence="1" type="ORF">GSPATT00002250001</name>
</gene>
<name>A0DGF4_PARTE</name>
<dbReference type="RefSeq" id="XP_001449518.1">
    <property type="nucleotide sequence ID" value="XM_001449481.1"/>
</dbReference>
<accession>A0DGF4</accession>
<dbReference type="InParanoid" id="A0DGF4"/>
<proteinExistence type="predicted"/>
<protein>
    <submittedName>
        <fullName evidence="1">Uncharacterized protein</fullName>
    </submittedName>
</protein>
<sequence length="102" mass="12087">MLTYTDFCLKLATIVKEEKIESLKVQELVNYTLDLLESTQSPVDTYVYFVIYQKEEVISKELRFYKSECQYLSQLRTTLQLQVKQAITNPIIRSKRNKCTSY</sequence>
<dbReference type="GeneID" id="5035303"/>
<dbReference type="Proteomes" id="UP000000600">
    <property type="component" value="Unassembled WGS sequence"/>
</dbReference>
<dbReference type="HOGENOM" id="CLU_2282899_0_0_1"/>
<dbReference type="AlphaFoldDB" id="A0DGF4"/>
<keyword evidence="2" id="KW-1185">Reference proteome</keyword>
<reference evidence="1 2" key="1">
    <citation type="journal article" date="2006" name="Nature">
        <title>Global trends of whole-genome duplications revealed by the ciliate Paramecium tetraurelia.</title>
        <authorList>
            <consortium name="Genoscope"/>
            <person name="Aury J.-M."/>
            <person name="Jaillon O."/>
            <person name="Duret L."/>
            <person name="Noel B."/>
            <person name="Jubin C."/>
            <person name="Porcel B.M."/>
            <person name="Segurens B."/>
            <person name="Daubin V."/>
            <person name="Anthouard V."/>
            <person name="Aiach N."/>
            <person name="Arnaiz O."/>
            <person name="Billaut A."/>
            <person name="Beisson J."/>
            <person name="Blanc I."/>
            <person name="Bouhouche K."/>
            <person name="Camara F."/>
            <person name="Duharcourt S."/>
            <person name="Guigo R."/>
            <person name="Gogendeau D."/>
            <person name="Katinka M."/>
            <person name="Keller A.-M."/>
            <person name="Kissmehl R."/>
            <person name="Klotz C."/>
            <person name="Koll F."/>
            <person name="Le Moue A."/>
            <person name="Lepere C."/>
            <person name="Malinsky S."/>
            <person name="Nowacki M."/>
            <person name="Nowak J.K."/>
            <person name="Plattner H."/>
            <person name="Poulain J."/>
            <person name="Ruiz F."/>
            <person name="Serrano V."/>
            <person name="Zagulski M."/>
            <person name="Dessen P."/>
            <person name="Betermier M."/>
            <person name="Weissenbach J."/>
            <person name="Scarpelli C."/>
            <person name="Schachter V."/>
            <person name="Sperling L."/>
            <person name="Meyer E."/>
            <person name="Cohen J."/>
            <person name="Wincker P."/>
        </authorList>
    </citation>
    <scope>NUCLEOTIDE SEQUENCE [LARGE SCALE GENOMIC DNA]</scope>
    <source>
        <strain evidence="1 2">Stock d4-2</strain>
    </source>
</reference>